<evidence type="ECO:0000256" key="7">
    <source>
        <dbReference type="ARBA" id="ARBA00022777"/>
    </source>
</evidence>
<name>A0A7X9FSQ8_9DELT</name>
<dbReference type="InterPro" id="IPR018094">
    <property type="entry name" value="Thymidylate_kinase"/>
</dbReference>
<dbReference type="InterPro" id="IPR039430">
    <property type="entry name" value="Thymidylate_kin-like_dom"/>
</dbReference>
<dbReference type="GO" id="GO:0006233">
    <property type="term" value="P:dTDP biosynthetic process"/>
    <property type="evidence" value="ECO:0007669"/>
    <property type="project" value="InterPro"/>
</dbReference>
<dbReference type="PANTHER" id="PTHR10344">
    <property type="entry name" value="THYMIDYLATE KINASE"/>
    <property type="match status" value="1"/>
</dbReference>
<dbReference type="EMBL" id="JAAZON010000456">
    <property type="protein sequence ID" value="NMC63502.1"/>
    <property type="molecule type" value="Genomic_DNA"/>
</dbReference>
<keyword evidence="7 11" id="KW-0418">Kinase</keyword>
<dbReference type="PANTHER" id="PTHR10344:SF4">
    <property type="entry name" value="UMP-CMP KINASE 2, MITOCHONDRIAL"/>
    <property type="match status" value="1"/>
</dbReference>
<evidence type="ECO:0000313" key="13">
    <source>
        <dbReference type="EMBL" id="NMC63502.1"/>
    </source>
</evidence>
<evidence type="ECO:0000256" key="5">
    <source>
        <dbReference type="ARBA" id="ARBA00022727"/>
    </source>
</evidence>
<comment type="caution">
    <text evidence="13">The sequence shown here is derived from an EMBL/GenBank/DDBJ whole genome shotgun (WGS) entry which is preliminary data.</text>
</comment>
<dbReference type="InterPro" id="IPR027417">
    <property type="entry name" value="P-loop_NTPase"/>
</dbReference>
<evidence type="ECO:0000256" key="10">
    <source>
        <dbReference type="ARBA" id="ARBA00057735"/>
    </source>
</evidence>
<protein>
    <recommendedName>
        <fullName evidence="3 11">Thymidylate kinase</fullName>
        <ecNumber evidence="2 11">2.7.4.9</ecNumber>
    </recommendedName>
    <alternativeName>
        <fullName evidence="11">dTMP kinase</fullName>
    </alternativeName>
</protein>
<dbReference type="HAMAP" id="MF_00165">
    <property type="entry name" value="Thymidylate_kinase"/>
    <property type="match status" value="1"/>
</dbReference>
<dbReference type="AlphaFoldDB" id="A0A7X9FSQ8"/>
<evidence type="ECO:0000256" key="4">
    <source>
        <dbReference type="ARBA" id="ARBA00022679"/>
    </source>
</evidence>
<dbReference type="GO" id="GO:0006227">
    <property type="term" value="P:dUDP biosynthetic process"/>
    <property type="evidence" value="ECO:0007669"/>
    <property type="project" value="TreeGrafter"/>
</dbReference>
<evidence type="ECO:0000256" key="8">
    <source>
        <dbReference type="ARBA" id="ARBA00022840"/>
    </source>
</evidence>
<evidence type="ECO:0000256" key="9">
    <source>
        <dbReference type="ARBA" id="ARBA00048743"/>
    </source>
</evidence>
<proteinExistence type="inferred from homology"/>
<dbReference type="PROSITE" id="PS01331">
    <property type="entry name" value="THYMIDYLATE_KINASE"/>
    <property type="match status" value="1"/>
</dbReference>
<keyword evidence="5 11" id="KW-0545">Nucleotide biosynthesis</keyword>
<keyword evidence="6 11" id="KW-0547">Nucleotide-binding</keyword>
<keyword evidence="4 11" id="KW-0808">Transferase</keyword>
<comment type="catalytic activity">
    <reaction evidence="9 11">
        <text>dTMP + ATP = dTDP + ADP</text>
        <dbReference type="Rhea" id="RHEA:13517"/>
        <dbReference type="ChEBI" id="CHEBI:30616"/>
        <dbReference type="ChEBI" id="CHEBI:58369"/>
        <dbReference type="ChEBI" id="CHEBI:63528"/>
        <dbReference type="ChEBI" id="CHEBI:456216"/>
        <dbReference type="EC" id="2.7.4.9"/>
    </reaction>
</comment>
<evidence type="ECO:0000256" key="1">
    <source>
        <dbReference type="ARBA" id="ARBA00009776"/>
    </source>
</evidence>
<comment type="caution">
    <text evidence="11">Lacks conserved residue(s) required for the propagation of feature annotation.</text>
</comment>
<dbReference type="GO" id="GO:0006235">
    <property type="term" value="P:dTTP biosynthetic process"/>
    <property type="evidence" value="ECO:0007669"/>
    <property type="project" value="UniProtKB-UniRule"/>
</dbReference>
<dbReference type="NCBIfam" id="TIGR00041">
    <property type="entry name" value="DTMP_kinase"/>
    <property type="match status" value="1"/>
</dbReference>
<evidence type="ECO:0000256" key="2">
    <source>
        <dbReference type="ARBA" id="ARBA00012980"/>
    </source>
</evidence>
<dbReference type="EC" id="2.7.4.9" evidence="2 11"/>
<evidence type="ECO:0000256" key="11">
    <source>
        <dbReference type="HAMAP-Rule" id="MF_00165"/>
    </source>
</evidence>
<dbReference type="InterPro" id="IPR018095">
    <property type="entry name" value="Thymidylate_kin_CS"/>
</dbReference>
<sequence>MLLKPDQLQFKDPKGFIVLEGVNGCGKSTLQKKLAKEILSLGFSTLCTREPGGTKMGNELREILQEGRVGKISDVAELLLFAADRAQHIEEVIKPALQNHQLVISDRYFYSTTAFQGYGRGLDQTLVQKINGVAVRDCLPDVVLLLDLDPEAGLRRNAKDSNSLSSKDTFESEDMAFHRRIRQGFLEIAKCEVTPFVQIDASKSKDDVFNDAMMAVEKLLVQFKK</sequence>
<dbReference type="FunFam" id="3.40.50.300:FF:000225">
    <property type="entry name" value="Thymidylate kinase"/>
    <property type="match status" value="1"/>
</dbReference>
<feature type="domain" description="Thymidylate kinase-like" evidence="12">
    <location>
        <begin position="19"/>
        <end position="211"/>
    </location>
</feature>
<dbReference type="Proteomes" id="UP000524246">
    <property type="component" value="Unassembled WGS sequence"/>
</dbReference>
<dbReference type="GO" id="GO:0005524">
    <property type="term" value="F:ATP binding"/>
    <property type="evidence" value="ECO:0007669"/>
    <property type="project" value="UniProtKB-UniRule"/>
</dbReference>
<dbReference type="SUPFAM" id="SSF52540">
    <property type="entry name" value="P-loop containing nucleoside triphosphate hydrolases"/>
    <property type="match status" value="1"/>
</dbReference>
<evidence type="ECO:0000313" key="14">
    <source>
        <dbReference type="Proteomes" id="UP000524246"/>
    </source>
</evidence>
<reference evidence="13 14" key="1">
    <citation type="journal article" date="2020" name="Biotechnol. Biofuels">
        <title>New insights from the biogas microbiome by comprehensive genome-resolved metagenomics of nearly 1600 species originating from multiple anaerobic digesters.</title>
        <authorList>
            <person name="Campanaro S."/>
            <person name="Treu L."/>
            <person name="Rodriguez-R L.M."/>
            <person name="Kovalovszki A."/>
            <person name="Ziels R.M."/>
            <person name="Maus I."/>
            <person name="Zhu X."/>
            <person name="Kougias P.G."/>
            <person name="Basile A."/>
            <person name="Luo G."/>
            <person name="Schluter A."/>
            <person name="Konstantinidis K.T."/>
            <person name="Angelidaki I."/>
        </authorList>
    </citation>
    <scope>NUCLEOTIDE SEQUENCE [LARGE SCALE GENOMIC DNA]</scope>
    <source>
        <strain evidence="13">AS27yjCOA_65</strain>
    </source>
</reference>
<evidence type="ECO:0000256" key="6">
    <source>
        <dbReference type="ARBA" id="ARBA00022741"/>
    </source>
</evidence>
<evidence type="ECO:0000259" key="12">
    <source>
        <dbReference type="Pfam" id="PF02223"/>
    </source>
</evidence>
<organism evidence="13 14">
    <name type="scientific">SAR324 cluster bacterium</name>
    <dbReference type="NCBI Taxonomy" id="2024889"/>
    <lineage>
        <taxon>Bacteria</taxon>
        <taxon>Deltaproteobacteria</taxon>
        <taxon>SAR324 cluster</taxon>
    </lineage>
</organism>
<accession>A0A7X9FSQ8</accession>
<dbReference type="GO" id="GO:0005829">
    <property type="term" value="C:cytosol"/>
    <property type="evidence" value="ECO:0007669"/>
    <property type="project" value="TreeGrafter"/>
</dbReference>
<dbReference type="GO" id="GO:0004798">
    <property type="term" value="F:dTMP kinase activity"/>
    <property type="evidence" value="ECO:0007669"/>
    <property type="project" value="UniProtKB-UniRule"/>
</dbReference>
<dbReference type="CDD" id="cd01672">
    <property type="entry name" value="TMPK"/>
    <property type="match status" value="1"/>
</dbReference>
<comment type="function">
    <text evidence="10 11">Phosphorylation of dTMP to form dTDP in both de novo and salvage pathways of dTTP synthesis.</text>
</comment>
<keyword evidence="8 11" id="KW-0067">ATP-binding</keyword>
<evidence type="ECO:0000256" key="3">
    <source>
        <dbReference type="ARBA" id="ARBA00017144"/>
    </source>
</evidence>
<dbReference type="Pfam" id="PF02223">
    <property type="entry name" value="Thymidylate_kin"/>
    <property type="match status" value="1"/>
</dbReference>
<gene>
    <name evidence="11 13" type="primary">tmk</name>
    <name evidence="13" type="ORF">GYA55_10095</name>
</gene>
<dbReference type="Gene3D" id="3.40.50.300">
    <property type="entry name" value="P-loop containing nucleotide triphosphate hydrolases"/>
    <property type="match status" value="1"/>
</dbReference>
<comment type="similarity">
    <text evidence="1 11">Belongs to the thymidylate kinase family.</text>
</comment>